<dbReference type="InterPro" id="IPR023201">
    <property type="entry name" value="SecY_dom_sf"/>
</dbReference>
<organism evidence="11">
    <name type="scientific">uncultured organism</name>
    <dbReference type="NCBI Taxonomy" id="155900"/>
    <lineage>
        <taxon>unclassified sequences</taxon>
        <taxon>environmental samples</taxon>
    </lineage>
</organism>
<keyword evidence="5" id="KW-0653">Protein transport</keyword>
<dbReference type="PROSITE" id="PS00755">
    <property type="entry name" value="SECY_1"/>
    <property type="match status" value="1"/>
</dbReference>
<feature type="domain" description="Translocon Sec61/SecY plug" evidence="10">
    <location>
        <begin position="40"/>
        <end position="77"/>
    </location>
</feature>
<dbReference type="InterPro" id="IPR030659">
    <property type="entry name" value="SecY_CS"/>
</dbReference>
<keyword evidence="4 9" id="KW-0812">Transmembrane</keyword>
<dbReference type="Pfam" id="PF00344">
    <property type="entry name" value="SecY"/>
    <property type="match status" value="1"/>
</dbReference>
<feature type="transmembrane region" description="Helical" evidence="9">
    <location>
        <begin position="380"/>
        <end position="399"/>
    </location>
</feature>
<reference evidence="11" key="1">
    <citation type="journal article" date="2015" name="Nature">
        <title>Complex archaea that bridge the gap between prokaryotes and eukaryotes.</title>
        <authorList>
            <person name="Spang A."/>
            <person name="Saw J.H."/>
            <person name="Jorgensen S.L."/>
            <person name="Zaremba-Niedzwiedzka K."/>
            <person name="Martijn J."/>
            <person name="Lind A.E."/>
            <person name="van Eijk R."/>
            <person name="Schleper C."/>
            <person name="Guy L."/>
            <person name="Ettema T.J."/>
        </authorList>
    </citation>
    <scope>NUCLEOTIDE SEQUENCE</scope>
</reference>
<feature type="transmembrane region" description="Helical" evidence="9">
    <location>
        <begin position="82"/>
        <end position="103"/>
    </location>
</feature>
<feature type="transmembrane region" description="Helical" evidence="9">
    <location>
        <begin position="291"/>
        <end position="313"/>
    </location>
</feature>
<evidence type="ECO:0000256" key="6">
    <source>
        <dbReference type="ARBA" id="ARBA00022989"/>
    </source>
</evidence>
<evidence type="ECO:0000259" key="10">
    <source>
        <dbReference type="Pfam" id="PF10559"/>
    </source>
</evidence>
<dbReference type="GO" id="GO:0015031">
    <property type="term" value="P:protein transport"/>
    <property type="evidence" value="ECO:0007669"/>
    <property type="project" value="UniProtKB-KW"/>
</dbReference>
<evidence type="ECO:0000256" key="1">
    <source>
        <dbReference type="ARBA" id="ARBA00004127"/>
    </source>
</evidence>
<feature type="transmembrane region" description="Helical" evidence="9">
    <location>
        <begin position="434"/>
        <end position="455"/>
    </location>
</feature>
<proteinExistence type="inferred from homology"/>
<feature type="transmembrane region" description="Helical" evidence="9">
    <location>
        <begin position="174"/>
        <end position="195"/>
    </location>
</feature>
<dbReference type="PANTHER" id="PTHR10906">
    <property type="entry name" value="SECY/SEC61-ALPHA FAMILY MEMBER"/>
    <property type="match status" value="1"/>
</dbReference>
<dbReference type="NCBIfam" id="TIGR00967">
    <property type="entry name" value="3a0501s007"/>
    <property type="match status" value="1"/>
</dbReference>
<name>A0A0F6PYQ9_9ZZZZ</name>
<feature type="transmembrane region" description="Helical" evidence="9">
    <location>
        <begin position="123"/>
        <end position="142"/>
    </location>
</feature>
<comment type="similarity">
    <text evidence="2">Belongs to the SecY/SEC61-alpha family.</text>
</comment>
<dbReference type="PROSITE" id="PS00756">
    <property type="entry name" value="SECY_2"/>
    <property type="match status" value="1"/>
</dbReference>
<feature type="transmembrane region" description="Helical" evidence="9">
    <location>
        <begin position="248"/>
        <end position="266"/>
    </location>
</feature>
<feature type="transmembrane region" description="Helical" evidence="9">
    <location>
        <begin position="32"/>
        <end position="51"/>
    </location>
</feature>
<dbReference type="SUPFAM" id="SSF103491">
    <property type="entry name" value="Preprotein translocase SecY subunit"/>
    <property type="match status" value="1"/>
</dbReference>
<keyword evidence="7" id="KW-0811">Translocation</keyword>
<keyword evidence="6 9" id="KW-1133">Transmembrane helix</keyword>
<dbReference type="Gene3D" id="1.10.3370.10">
    <property type="entry name" value="SecY subunit domain"/>
    <property type="match status" value="1"/>
</dbReference>
<dbReference type="InterPro" id="IPR019561">
    <property type="entry name" value="Translocon_Sec61/SecY_plug_dom"/>
</dbReference>
<keyword evidence="8 9" id="KW-0472">Membrane</keyword>
<keyword evidence="3" id="KW-0813">Transport</keyword>
<evidence type="ECO:0000256" key="4">
    <source>
        <dbReference type="ARBA" id="ARBA00022692"/>
    </source>
</evidence>
<dbReference type="NCBIfam" id="NF006341">
    <property type="entry name" value="PRK08568.1-5"/>
    <property type="match status" value="1"/>
</dbReference>
<evidence type="ECO:0000256" key="7">
    <source>
        <dbReference type="ARBA" id="ARBA00023010"/>
    </source>
</evidence>
<comment type="subcellular location">
    <subcellularLocation>
        <location evidence="1">Endomembrane system</location>
        <topology evidence="1">Multi-pass membrane protein</topology>
    </subcellularLocation>
</comment>
<dbReference type="GO" id="GO:0016020">
    <property type="term" value="C:membrane"/>
    <property type="evidence" value="ECO:0007669"/>
    <property type="project" value="InterPro"/>
</dbReference>
<evidence type="ECO:0000313" key="11">
    <source>
        <dbReference type="EMBL" id="AKC94994.1"/>
    </source>
</evidence>
<sequence length="501" mass="54717">MTSIFLQAMRPFMRITPEVLKPTREVRFNEKILWTLGALIIYFVMTITPIFNLDGTSTQGTADPFEFLRTIMASQRGTLAELGIGPIVTAGLIMQILVGSKLIKVDMGDPEERALYTGAQKVLSVLMTIFEAGAYIIGGAYGTSLTSGAISIIMFQLLAAGIVIILLDEMIQKGWGLGSGISLFIAGGVATQIFWHSFAFQLFLDGSVDFPDLPLPIGVVTALFQAILEVGFFDAIQGMFFRVFHPTNSLLAIGATVVVFLVVVYFESMKIDIPVSYADHRGFRGKYPIKLLYVSNIPVILVSAVFADLYFIAQMFQSVAPNFILADWLGDFHAETRQPTGGLVYFLTPPRGIFGQGAIFPTDPNGLFSLDLFFLSIPRAFVYGLLMIVLAILFSKMWITTAGMGSKDVARQLIDAGMQIPGWRRSQKTIEKRLDMYIPAAAALGGAFIGVLAAFADFAGALGTGVGILLSVSIMRQYFDILVKERAAEMHPALRDFLGIL</sequence>
<evidence type="ECO:0000256" key="3">
    <source>
        <dbReference type="ARBA" id="ARBA00022448"/>
    </source>
</evidence>
<protein>
    <recommendedName>
        <fullName evidence="10">Translocon Sec61/SecY plug domain-containing protein</fullName>
    </recommendedName>
</protein>
<dbReference type="EMBL" id="KP869723">
    <property type="protein sequence ID" value="AKC94994.1"/>
    <property type="molecule type" value="Genomic_DNA"/>
</dbReference>
<dbReference type="Pfam" id="PF10559">
    <property type="entry name" value="Plug_translocon"/>
    <property type="match status" value="1"/>
</dbReference>
<feature type="transmembrane region" description="Helical" evidence="9">
    <location>
        <begin position="148"/>
        <end position="167"/>
    </location>
</feature>
<evidence type="ECO:0000256" key="9">
    <source>
        <dbReference type="SAM" id="Phobius"/>
    </source>
</evidence>
<accession>A0A0F6PYQ9</accession>
<dbReference type="PIRSF" id="PIRSF004557">
    <property type="entry name" value="SecY"/>
    <property type="match status" value="1"/>
</dbReference>
<dbReference type="AlphaFoldDB" id="A0A0F6PYQ9"/>
<evidence type="ECO:0000256" key="2">
    <source>
        <dbReference type="ARBA" id="ARBA00005751"/>
    </source>
</evidence>
<evidence type="ECO:0000256" key="8">
    <source>
        <dbReference type="ARBA" id="ARBA00023136"/>
    </source>
</evidence>
<evidence type="ECO:0000256" key="5">
    <source>
        <dbReference type="ARBA" id="ARBA00022927"/>
    </source>
</evidence>
<dbReference type="InterPro" id="IPR002208">
    <property type="entry name" value="SecY/SEC61-alpha"/>
</dbReference>